<keyword evidence="1" id="KW-0472">Membrane</keyword>
<sequence length="115" mass="13034">MSRSLFKLSHVGLSSTFNCLERIGLTDLGAPKFFHSSQRLYLFLFLFLFFKLFLTILLLHSLKPYFSFLLDAVSPAARSAAVVPALRRNRRRPSLSHSRLSDCDDNPKVLNGCIS</sequence>
<evidence type="ECO:0000313" key="3">
    <source>
        <dbReference type="Proteomes" id="UP001642487"/>
    </source>
</evidence>
<accession>A0ABP0XUM1</accession>
<gene>
    <name evidence="2" type="ORF">CITCOLO1_LOCUS2865</name>
</gene>
<keyword evidence="1" id="KW-1133">Transmembrane helix</keyword>
<evidence type="ECO:0000256" key="1">
    <source>
        <dbReference type="SAM" id="Phobius"/>
    </source>
</evidence>
<keyword evidence="1" id="KW-0812">Transmembrane</keyword>
<dbReference type="EMBL" id="OZ021744">
    <property type="protein sequence ID" value="CAK9311215.1"/>
    <property type="molecule type" value="Genomic_DNA"/>
</dbReference>
<dbReference type="Proteomes" id="UP001642487">
    <property type="component" value="Chromosome 10"/>
</dbReference>
<proteinExistence type="predicted"/>
<keyword evidence="3" id="KW-1185">Reference proteome</keyword>
<organism evidence="2 3">
    <name type="scientific">Citrullus colocynthis</name>
    <name type="common">colocynth</name>
    <dbReference type="NCBI Taxonomy" id="252529"/>
    <lineage>
        <taxon>Eukaryota</taxon>
        <taxon>Viridiplantae</taxon>
        <taxon>Streptophyta</taxon>
        <taxon>Embryophyta</taxon>
        <taxon>Tracheophyta</taxon>
        <taxon>Spermatophyta</taxon>
        <taxon>Magnoliopsida</taxon>
        <taxon>eudicotyledons</taxon>
        <taxon>Gunneridae</taxon>
        <taxon>Pentapetalae</taxon>
        <taxon>rosids</taxon>
        <taxon>fabids</taxon>
        <taxon>Cucurbitales</taxon>
        <taxon>Cucurbitaceae</taxon>
        <taxon>Benincaseae</taxon>
        <taxon>Citrullus</taxon>
    </lineage>
</organism>
<reference evidence="2 3" key="1">
    <citation type="submission" date="2024-03" db="EMBL/GenBank/DDBJ databases">
        <authorList>
            <person name="Gkanogiannis A."/>
            <person name="Becerra Lopez-Lavalle L."/>
        </authorList>
    </citation>
    <scope>NUCLEOTIDE SEQUENCE [LARGE SCALE GENOMIC DNA]</scope>
</reference>
<protein>
    <submittedName>
        <fullName evidence="2">Uncharacterized protein</fullName>
    </submittedName>
</protein>
<feature type="transmembrane region" description="Helical" evidence="1">
    <location>
        <begin position="40"/>
        <end position="59"/>
    </location>
</feature>
<evidence type="ECO:0000313" key="2">
    <source>
        <dbReference type="EMBL" id="CAK9311215.1"/>
    </source>
</evidence>
<name>A0ABP0XUM1_9ROSI</name>